<dbReference type="GO" id="GO:0000175">
    <property type="term" value="F:3'-5'-RNA exonuclease activity"/>
    <property type="evidence" value="ECO:0007669"/>
    <property type="project" value="TreeGrafter"/>
</dbReference>
<dbReference type="PANTHER" id="PTHR15092:SF22">
    <property type="entry name" value="POLY(A)-SPECIFIC RIBONUCLEASE PNLDC1"/>
    <property type="match status" value="1"/>
</dbReference>
<protein>
    <submittedName>
        <fullName evidence="3">Ribonuclease H-like domain-containing protein</fullName>
    </submittedName>
</protein>
<feature type="compositionally biased region" description="Basic and acidic residues" evidence="2">
    <location>
        <begin position="645"/>
        <end position="655"/>
    </location>
</feature>
<accession>A0AAE0MHT0</accession>
<feature type="compositionally biased region" description="Basic and acidic residues" evidence="2">
    <location>
        <begin position="569"/>
        <end position="603"/>
    </location>
</feature>
<sequence>MEITQQNFWANLLDILEEIADAEFIALDLEMSGIWLKPVSNERMTMSNEILYQEAKRVAQTFHIVQFGMTCLRYNEKSKEYMTQTYNFNLTPMFVGTGDEDKCLAKTIDRSLTFSYNALVFLKENGFSLSEAFLNGVPYLSRPDAVDGREEYLKYLHSPQGKYTKELAEFEARTRERIKSLSSKGRLKPTRETHTLRIHHPGRDDDESTRNKERFVKWLVATELDDYCAWRYNDNFIVVERLDKTRREWQERSGRTFDNNVEAISRQSAFRFIIEALVGSDFANDITPQLLDDEKTTSRFGDKLGEAWKHLKSLEQKIKENQPVIIGHNHFYDLCFIYERFIGSLPSTKNDFRKELRQLFPRLVDTKHLAYVQQKHGDHSRESLADLFKVWKDQKHPRFVQDTSQQPEAHHAGHDSWMTAVVFGKMAVSMAKNDPKLMELDDEALERRRPSIDQLREEKRKKDAIKQARRREQRSLERRKKREAIIRPEDTTKFPALGTQPPAKHSPKWPPEKPTTTATTPTSAESNGGDKPSQDSTPSSKSDTSTSGPINPSLHAGSTAWSKIAKKGTLHEKKPGPTPDELAKKAEEEAEEEAKKAEQEEEAKFGPFRIPEWDMKLWTKHGNILRMRRGRSLHLTDPTTPVVDEGGKAVDKDAGVDPIKGADAP</sequence>
<dbReference type="GO" id="GO:1990432">
    <property type="term" value="P:siRNA 3'-end processing"/>
    <property type="evidence" value="ECO:0007669"/>
    <property type="project" value="TreeGrafter"/>
</dbReference>
<dbReference type="Pfam" id="PF04857">
    <property type="entry name" value="CAF1"/>
    <property type="match status" value="1"/>
</dbReference>
<dbReference type="Proteomes" id="UP001286456">
    <property type="component" value="Unassembled WGS sequence"/>
</dbReference>
<dbReference type="EMBL" id="JAUEPO010000002">
    <property type="protein sequence ID" value="KAK3333121.1"/>
    <property type="molecule type" value="Genomic_DNA"/>
</dbReference>
<dbReference type="PANTHER" id="PTHR15092">
    <property type="entry name" value="POLY A -SPECIFIC RIBONUCLEASE/TARGET OF EGR1, MEMBER 1"/>
    <property type="match status" value="1"/>
</dbReference>
<dbReference type="GO" id="GO:1990431">
    <property type="term" value="P:priRNA 3'-end processing"/>
    <property type="evidence" value="ECO:0007669"/>
    <property type="project" value="TreeGrafter"/>
</dbReference>
<dbReference type="AlphaFoldDB" id="A0AAE0MHT0"/>
<feature type="compositionally biased region" description="Low complexity" evidence="2">
    <location>
        <begin position="514"/>
        <end position="547"/>
    </location>
</feature>
<dbReference type="GO" id="GO:0005634">
    <property type="term" value="C:nucleus"/>
    <property type="evidence" value="ECO:0007669"/>
    <property type="project" value="TreeGrafter"/>
</dbReference>
<proteinExistence type="inferred from homology"/>
<evidence type="ECO:0000313" key="4">
    <source>
        <dbReference type="Proteomes" id="UP001286456"/>
    </source>
</evidence>
<evidence type="ECO:0000256" key="1">
    <source>
        <dbReference type="ARBA" id="ARBA00008372"/>
    </source>
</evidence>
<keyword evidence="4" id="KW-1185">Reference proteome</keyword>
<comment type="caution">
    <text evidence="3">The sequence shown here is derived from an EMBL/GenBank/DDBJ whole genome shotgun (WGS) entry which is preliminary data.</text>
</comment>
<dbReference type="InterPro" id="IPR006941">
    <property type="entry name" value="RNase_CAF1"/>
</dbReference>
<feature type="compositionally biased region" description="Basic and acidic residues" evidence="2">
    <location>
        <begin position="451"/>
        <end position="466"/>
    </location>
</feature>
<comment type="similarity">
    <text evidence="1">Belongs to the CAF1 family.</text>
</comment>
<dbReference type="Gene3D" id="3.30.420.10">
    <property type="entry name" value="Ribonuclease H-like superfamily/Ribonuclease H"/>
    <property type="match status" value="2"/>
</dbReference>
<dbReference type="InterPro" id="IPR036397">
    <property type="entry name" value="RNaseH_sf"/>
</dbReference>
<dbReference type="InterPro" id="IPR051181">
    <property type="entry name" value="CAF1_poly(A)_ribonucleases"/>
</dbReference>
<feature type="region of interest" description="Disordered" evidence="2">
    <location>
        <begin position="451"/>
        <end position="603"/>
    </location>
</feature>
<reference evidence="3" key="2">
    <citation type="submission" date="2023-06" db="EMBL/GenBank/DDBJ databases">
        <authorList>
            <consortium name="Lawrence Berkeley National Laboratory"/>
            <person name="Haridas S."/>
            <person name="Hensen N."/>
            <person name="Bonometti L."/>
            <person name="Westerberg I."/>
            <person name="Brannstrom I.O."/>
            <person name="Guillou S."/>
            <person name="Cros-Aarteil S."/>
            <person name="Calhoun S."/>
            <person name="Kuo A."/>
            <person name="Mondo S."/>
            <person name="Pangilinan J."/>
            <person name="Riley R."/>
            <person name="Labutti K."/>
            <person name="Andreopoulos B."/>
            <person name="Lipzen A."/>
            <person name="Chen C."/>
            <person name="Yanf M."/>
            <person name="Daum C."/>
            <person name="Ng V."/>
            <person name="Clum A."/>
            <person name="Steindorff A."/>
            <person name="Ohm R."/>
            <person name="Martin F."/>
            <person name="Silar P."/>
            <person name="Natvig D."/>
            <person name="Lalanne C."/>
            <person name="Gautier V."/>
            <person name="Ament-Velasquez S.L."/>
            <person name="Kruys A."/>
            <person name="Hutchinson M.I."/>
            <person name="Powell A.J."/>
            <person name="Barry K."/>
            <person name="Miller A.N."/>
            <person name="Grigoriev I.V."/>
            <person name="Debuchy R."/>
            <person name="Gladieux P."/>
            <person name="Thoren M.H."/>
            <person name="Johannesson H."/>
        </authorList>
    </citation>
    <scope>NUCLEOTIDE SEQUENCE</scope>
    <source>
        <strain evidence="3">SMH4131-1</strain>
    </source>
</reference>
<organism evidence="3 4">
    <name type="scientific">Cercophora scortea</name>
    <dbReference type="NCBI Taxonomy" id="314031"/>
    <lineage>
        <taxon>Eukaryota</taxon>
        <taxon>Fungi</taxon>
        <taxon>Dikarya</taxon>
        <taxon>Ascomycota</taxon>
        <taxon>Pezizomycotina</taxon>
        <taxon>Sordariomycetes</taxon>
        <taxon>Sordariomycetidae</taxon>
        <taxon>Sordariales</taxon>
        <taxon>Lasiosphaeriaceae</taxon>
        <taxon>Cercophora</taxon>
    </lineage>
</organism>
<gene>
    <name evidence="3" type="ORF">B0T19DRAFT_117242</name>
</gene>
<reference evidence="3" key="1">
    <citation type="journal article" date="2023" name="Mol. Phylogenet. Evol.">
        <title>Genome-scale phylogeny and comparative genomics of the fungal order Sordariales.</title>
        <authorList>
            <person name="Hensen N."/>
            <person name="Bonometti L."/>
            <person name="Westerberg I."/>
            <person name="Brannstrom I.O."/>
            <person name="Guillou S."/>
            <person name="Cros-Aarteil S."/>
            <person name="Calhoun S."/>
            <person name="Haridas S."/>
            <person name="Kuo A."/>
            <person name="Mondo S."/>
            <person name="Pangilinan J."/>
            <person name="Riley R."/>
            <person name="LaButti K."/>
            <person name="Andreopoulos B."/>
            <person name="Lipzen A."/>
            <person name="Chen C."/>
            <person name="Yan M."/>
            <person name="Daum C."/>
            <person name="Ng V."/>
            <person name="Clum A."/>
            <person name="Steindorff A."/>
            <person name="Ohm R.A."/>
            <person name="Martin F."/>
            <person name="Silar P."/>
            <person name="Natvig D.O."/>
            <person name="Lalanne C."/>
            <person name="Gautier V."/>
            <person name="Ament-Velasquez S.L."/>
            <person name="Kruys A."/>
            <person name="Hutchinson M.I."/>
            <person name="Powell A.J."/>
            <person name="Barry K."/>
            <person name="Miller A.N."/>
            <person name="Grigoriev I.V."/>
            <person name="Debuchy R."/>
            <person name="Gladieux P."/>
            <person name="Hiltunen Thoren M."/>
            <person name="Johannesson H."/>
        </authorList>
    </citation>
    <scope>NUCLEOTIDE SEQUENCE</scope>
    <source>
        <strain evidence="3">SMH4131-1</strain>
    </source>
</reference>
<dbReference type="GO" id="GO:0003723">
    <property type="term" value="F:RNA binding"/>
    <property type="evidence" value="ECO:0007669"/>
    <property type="project" value="TreeGrafter"/>
</dbReference>
<dbReference type="GO" id="GO:0000289">
    <property type="term" value="P:nuclear-transcribed mRNA poly(A) tail shortening"/>
    <property type="evidence" value="ECO:0007669"/>
    <property type="project" value="TreeGrafter"/>
</dbReference>
<dbReference type="InterPro" id="IPR012337">
    <property type="entry name" value="RNaseH-like_sf"/>
</dbReference>
<feature type="compositionally biased region" description="Basic residues" evidence="2">
    <location>
        <begin position="467"/>
        <end position="482"/>
    </location>
</feature>
<evidence type="ECO:0000256" key="2">
    <source>
        <dbReference type="SAM" id="MobiDB-lite"/>
    </source>
</evidence>
<evidence type="ECO:0000313" key="3">
    <source>
        <dbReference type="EMBL" id="KAK3333121.1"/>
    </source>
</evidence>
<feature type="region of interest" description="Disordered" evidence="2">
    <location>
        <begin position="635"/>
        <end position="665"/>
    </location>
</feature>
<name>A0AAE0MHT0_9PEZI</name>
<feature type="compositionally biased region" description="Basic and acidic residues" evidence="2">
    <location>
        <begin position="483"/>
        <end position="492"/>
    </location>
</feature>
<dbReference type="SUPFAM" id="SSF53098">
    <property type="entry name" value="Ribonuclease H-like"/>
    <property type="match status" value="1"/>
</dbReference>